<evidence type="ECO:0000256" key="6">
    <source>
        <dbReference type="ARBA" id="ARBA00022694"/>
    </source>
</evidence>
<keyword evidence="5 7" id="KW-0949">S-adenosyl-L-methionine</keyword>
<keyword evidence="3 7" id="KW-0489">Methyltransferase</keyword>
<evidence type="ECO:0000256" key="1">
    <source>
        <dbReference type="ARBA" id="ARBA00000142"/>
    </source>
</evidence>
<gene>
    <name evidence="7 8" type="primary">trmB</name>
    <name evidence="8" type="ORF">IAA96_07115</name>
</gene>
<keyword evidence="4 7" id="KW-0808">Transferase</keyword>
<feature type="binding site" evidence="7">
    <location>
        <position position="142"/>
    </location>
    <ligand>
        <name>S-adenosyl-L-methionine</name>
        <dbReference type="ChEBI" id="CHEBI:59789"/>
    </ligand>
</feature>
<dbReference type="PROSITE" id="PS51625">
    <property type="entry name" value="SAM_MT_TRMB"/>
    <property type="match status" value="1"/>
</dbReference>
<dbReference type="EC" id="2.1.1.33" evidence="7"/>
<organism evidence="8 9">
    <name type="scientific">Candidatus Avitreponema avistercoris</name>
    <dbReference type="NCBI Taxonomy" id="2840705"/>
    <lineage>
        <taxon>Bacteria</taxon>
        <taxon>Pseudomonadati</taxon>
        <taxon>Spirochaetota</taxon>
        <taxon>Spirochaetia</taxon>
        <taxon>Spirochaetales</taxon>
        <taxon>Candidatus Avitreponema</taxon>
    </lineage>
</organism>
<dbReference type="GO" id="GO:0008176">
    <property type="term" value="F:tRNA (guanine(46)-N7)-methyltransferase activity"/>
    <property type="evidence" value="ECO:0007669"/>
    <property type="project" value="UniProtKB-UniRule"/>
</dbReference>
<proteinExistence type="inferred from homology"/>
<evidence type="ECO:0000256" key="4">
    <source>
        <dbReference type="ARBA" id="ARBA00022679"/>
    </source>
</evidence>
<dbReference type="Gene3D" id="3.40.50.150">
    <property type="entry name" value="Vaccinia Virus protein VP39"/>
    <property type="match status" value="1"/>
</dbReference>
<dbReference type="InterPro" id="IPR003358">
    <property type="entry name" value="tRNA_(Gua-N-7)_MeTrfase_Trmb"/>
</dbReference>
<evidence type="ECO:0000256" key="7">
    <source>
        <dbReference type="HAMAP-Rule" id="MF_01057"/>
    </source>
</evidence>
<dbReference type="Pfam" id="PF02390">
    <property type="entry name" value="Methyltransf_4"/>
    <property type="match status" value="1"/>
</dbReference>
<feature type="binding site" evidence="7">
    <location>
        <position position="67"/>
    </location>
    <ligand>
        <name>S-adenosyl-L-methionine</name>
        <dbReference type="ChEBI" id="CHEBI:59789"/>
    </ligand>
</feature>
<dbReference type="AlphaFoldDB" id="A0A9D9EQI4"/>
<dbReference type="Proteomes" id="UP000823616">
    <property type="component" value="Unassembled WGS sequence"/>
</dbReference>
<dbReference type="NCBIfam" id="TIGR00091">
    <property type="entry name" value="tRNA (guanosine(46)-N7)-methyltransferase TrmB"/>
    <property type="match status" value="1"/>
</dbReference>
<comment type="function">
    <text evidence="2 7">Catalyzes the formation of N(7)-methylguanine at position 46 (m7G46) in tRNA.</text>
</comment>
<evidence type="ECO:0000256" key="3">
    <source>
        <dbReference type="ARBA" id="ARBA00022603"/>
    </source>
</evidence>
<comment type="caution">
    <text evidence="7">Lacks conserved residue(s) required for the propagation of feature annotation.</text>
</comment>
<dbReference type="SUPFAM" id="SSF53335">
    <property type="entry name" value="S-adenosyl-L-methionine-dependent methyltransferases"/>
    <property type="match status" value="1"/>
</dbReference>
<feature type="binding site" evidence="7">
    <location>
        <begin position="213"/>
        <end position="216"/>
    </location>
    <ligand>
        <name>substrate</name>
    </ligand>
</feature>
<dbReference type="PANTHER" id="PTHR23417">
    <property type="entry name" value="3-DEOXY-D-MANNO-OCTULOSONIC-ACID TRANSFERASE/TRNA GUANINE-N 7 - -METHYLTRANSFERASE"/>
    <property type="match status" value="1"/>
</dbReference>
<dbReference type="HAMAP" id="MF_01057">
    <property type="entry name" value="tRNA_methyltr_TrmB"/>
    <property type="match status" value="1"/>
</dbReference>
<sequence length="246" mass="27763">MGSEMQFESEESGIFRHIHTYVLRAGRMTDAQKRAYEVHAARWCLPFRQSALNFAGIFGDLHPVVVEVGFGMGQATAEIAAQDPDRNYIGIEVHRPGVGRLLAEIERRSLSNVRIIEYDALPVLESMLPDNSVAAFHVFFPDPWPKKRHHKRRLMRRPRTGLFARKLAPGGLLFMATDWQPYAEEACAELSATPQLVNEYDGFAPRPAWRPETAFERKGKAAGRRIFDLVFRKVCPESGGEGARGQ</sequence>
<accession>A0A9D9EQI4</accession>
<keyword evidence="6 7" id="KW-0819">tRNA processing</keyword>
<comment type="catalytic activity">
    <reaction evidence="1 7">
        <text>guanosine(46) in tRNA + S-adenosyl-L-methionine = N(7)-methylguanosine(46) in tRNA + S-adenosyl-L-homocysteine</text>
        <dbReference type="Rhea" id="RHEA:42708"/>
        <dbReference type="Rhea" id="RHEA-COMP:10188"/>
        <dbReference type="Rhea" id="RHEA-COMP:10189"/>
        <dbReference type="ChEBI" id="CHEBI:57856"/>
        <dbReference type="ChEBI" id="CHEBI:59789"/>
        <dbReference type="ChEBI" id="CHEBI:74269"/>
        <dbReference type="ChEBI" id="CHEBI:74480"/>
        <dbReference type="EC" id="2.1.1.33"/>
    </reaction>
</comment>
<reference evidence="8" key="1">
    <citation type="submission" date="2020-10" db="EMBL/GenBank/DDBJ databases">
        <authorList>
            <person name="Gilroy R."/>
        </authorList>
    </citation>
    <scope>NUCLEOTIDE SEQUENCE</scope>
    <source>
        <strain evidence="8">B3-4054</strain>
    </source>
</reference>
<protein>
    <recommendedName>
        <fullName evidence="7">tRNA (guanine-N(7)-)-methyltransferase</fullName>
        <ecNumber evidence="7">2.1.1.33</ecNumber>
    </recommendedName>
    <alternativeName>
        <fullName evidence="7">tRNA (guanine(46)-N(7))-methyltransferase</fullName>
    </alternativeName>
    <alternativeName>
        <fullName evidence="7">tRNA(m7G46)-methyltransferase</fullName>
    </alternativeName>
</protein>
<reference evidence="8" key="2">
    <citation type="journal article" date="2021" name="PeerJ">
        <title>Extensive microbial diversity within the chicken gut microbiome revealed by metagenomics and culture.</title>
        <authorList>
            <person name="Gilroy R."/>
            <person name="Ravi A."/>
            <person name="Getino M."/>
            <person name="Pursley I."/>
            <person name="Horton D.L."/>
            <person name="Alikhan N.F."/>
            <person name="Baker D."/>
            <person name="Gharbi K."/>
            <person name="Hall N."/>
            <person name="Watson M."/>
            <person name="Adriaenssens E.M."/>
            <person name="Foster-Nyarko E."/>
            <person name="Jarju S."/>
            <person name="Secka A."/>
            <person name="Antonio M."/>
            <person name="Oren A."/>
            <person name="Chaudhuri R.R."/>
            <person name="La Ragione R."/>
            <person name="Hildebrand F."/>
            <person name="Pallen M.J."/>
        </authorList>
    </citation>
    <scope>NUCLEOTIDE SEQUENCE</scope>
    <source>
        <strain evidence="8">B3-4054</strain>
    </source>
</reference>
<evidence type="ECO:0000313" key="9">
    <source>
        <dbReference type="Proteomes" id="UP000823616"/>
    </source>
</evidence>
<dbReference type="PANTHER" id="PTHR23417:SF14">
    <property type="entry name" value="PENTACOTRIPEPTIDE-REPEAT REGION OF PRORP DOMAIN-CONTAINING PROTEIN"/>
    <property type="match status" value="1"/>
</dbReference>
<evidence type="ECO:0000256" key="2">
    <source>
        <dbReference type="ARBA" id="ARBA00003015"/>
    </source>
</evidence>
<feature type="binding site" evidence="7">
    <location>
        <position position="119"/>
    </location>
    <ligand>
        <name>S-adenosyl-L-methionine</name>
        <dbReference type="ChEBI" id="CHEBI:59789"/>
    </ligand>
</feature>
<name>A0A9D9EQI4_9SPIR</name>
<evidence type="ECO:0000256" key="5">
    <source>
        <dbReference type="ARBA" id="ARBA00022691"/>
    </source>
</evidence>
<dbReference type="InterPro" id="IPR029063">
    <property type="entry name" value="SAM-dependent_MTases_sf"/>
</dbReference>
<dbReference type="InterPro" id="IPR055361">
    <property type="entry name" value="tRNA_methyltr_TrmB_bact"/>
</dbReference>
<evidence type="ECO:0000313" key="8">
    <source>
        <dbReference type="EMBL" id="MBO8450860.1"/>
    </source>
</evidence>
<comment type="caution">
    <text evidence="8">The sequence shown here is derived from an EMBL/GenBank/DDBJ whole genome shotgun (WGS) entry which is preliminary data.</text>
</comment>
<feature type="binding site" evidence="7">
    <location>
        <position position="92"/>
    </location>
    <ligand>
        <name>S-adenosyl-L-methionine</name>
        <dbReference type="ChEBI" id="CHEBI:59789"/>
    </ligand>
</feature>
<dbReference type="GO" id="GO:0043527">
    <property type="term" value="C:tRNA methyltransferase complex"/>
    <property type="evidence" value="ECO:0007669"/>
    <property type="project" value="TreeGrafter"/>
</dbReference>
<dbReference type="CDD" id="cd02440">
    <property type="entry name" value="AdoMet_MTases"/>
    <property type="match status" value="1"/>
</dbReference>
<feature type="binding site" evidence="7">
    <location>
        <position position="146"/>
    </location>
    <ligand>
        <name>substrate</name>
    </ligand>
</feature>
<dbReference type="EMBL" id="JADIMS010000133">
    <property type="protein sequence ID" value="MBO8450860.1"/>
    <property type="molecule type" value="Genomic_DNA"/>
</dbReference>
<feature type="binding site" evidence="7">
    <location>
        <position position="178"/>
    </location>
    <ligand>
        <name>substrate</name>
    </ligand>
</feature>
<comment type="similarity">
    <text evidence="7">Belongs to the class I-like SAM-binding methyltransferase superfamily. TrmB family.</text>
</comment>
<comment type="pathway">
    <text evidence="7">tRNA modification; N(7)-methylguanine-tRNA biosynthesis.</text>
</comment>